<dbReference type="InterPro" id="IPR009506">
    <property type="entry name" value="YjiS-like"/>
</dbReference>
<dbReference type="AlphaFoldDB" id="A0A1C1YU90"/>
<evidence type="ECO:0000313" key="3">
    <source>
        <dbReference type="Proteomes" id="UP000094795"/>
    </source>
</evidence>
<accession>A0A1C1YU90</accession>
<evidence type="ECO:0000313" key="2">
    <source>
        <dbReference type="EMBL" id="OCW57082.1"/>
    </source>
</evidence>
<sequence length="92" mass="10150">MNARNLAAARAPSSISVGPGFLHLVSAVAARTTALARALFNRRQLGKLHELSDHELCDIGLTRDDLHFNRSFPFSADPTAEIARRARRNTLR</sequence>
<dbReference type="Proteomes" id="UP000094795">
    <property type="component" value="Unassembled WGS sequence"/>
</dbReference>
<evidence type="ECO:0000259" key="1">
    <source>
        <dbReference type="Pfam" id="PF06568"/>
    </source>
</evidence>
<gene>
    <name evidence="2" type="ORF">AWJ14_08000</name>
</gene>
<dbReference type="EMBL" id="LQZT01000023">
    <property type="protein sequence ID" value="OCW57082.1"/>
    <property type="molecule type" value="Genomic_DNA"/>
</dbReference>
<dbReference type="Pfam" id="PF06568">
    <property type="entry name" value="YjiS-like"/>
    <property type="match status" value="1"/>
</dbReference>
<organism evidence="2 3">
    <name type="scientific">Hoeflea olei</name>
    <dbReference type="NCBI Taxonomy" id="1480615"/>
    <lineage>
        <taxon>Bacteria</taxon>
        <taxon>Pseudomonadati</taxon>
        <taxon>Pseudomonadota</taxon>
        <taxon>Alphaproteobacteria</taxon>
        <taxon>Hyphomicrobiales</taxon>
        <taxon>Rhizobiaceae</taxon>
        <taxon>Hoeflea</taxon>
    </lineage>
</organism>
<reference evidence="2 3" key="1">
    <citation type="submission" date="2015-12" db="EMBL/GenBank/DDBJ databases">
        <authorList>
            <person name="Shamseldin A."/>
            <person name="Moawad H."/>
            <person name="Abd El-Rahim W.M."/>
            <person name="Sadowsky M.J."/>
        </authorList>
    </citation>
    <scope>NUCLEOTIDE SEQUENCE [LARGE SCALE GENOMIC DNA]</scope>
    <source>
        <strain evidence="2 3">JC234</strain>
    </source>
</reference>
<proteinExistence type="predicted"/>
<keyword evidence="3" id="KW-1185">Reference proteome</keyword>
<feature type="domain" description="YjiS-like" evidence="1">
    <location>
        <begin position="34"/>
        <end position="67"/>
    </location>
</feature>
<name>A0A1C1YU90_9HYPH</name>
<dbReference type="RefSeq" id="WP_066180376.1">
    <property type="nucleotide sequence ID" value="NZ_LQZT01000023.1"/>
</dbReference>
<dbReference type="OrthoDB" id="7861975at2"/>
<protein>
    <recommendedName>
        <fullName evidence="1">YjiS-like domain-containing protein</fullName>
    </recommendedName>
</protein>
<comment type="caution">
    <text evidence="2">The sequence shown here is derived from an EMBL/GenBank/DDBJ whole genome shotgun (WGS) entry which is preliminary data.</text>
</comment>